<keyword evidence="1" id="KW-1133">Transmembrane helix</keyword>
<proteinExistence type="predicted"/>
<dbReference type="Proteomes" id="UP000006410">
    <property type="component" value="Unassembled WGS sequence"/>
</dbReference>
<evidence type="ECO:0000256" key="1">
    <source>
        <dbReference type="SAM" id="Phobius"/>
    </source>
</evidence>
<evidence type="ECO:0000313" key="2">
    <source>
        <dbReference type="EMBL" id="EIJ27245.1"/>
    </source>
</evidence>
<accession>A0AA87LMA4</accession>
<gene>
    <name evidence="2" type="ORF">HMPREF1313_2488</name>
</gene>
<reference evidence="2 3" key="1">
    <citation type="journal article" date="2013" name="Genome Announc.">
        <title>Draft Genome Sequences of Two Pairs of Human Intestinal Bifidobacterium longum subsp. longum Strains, 44B and 1-6B and 35B and 2-2B, Consecutively Isolated from Two Children after a 5-Year Time Period.</title>
        <authorList>
            <person name="Shkoporov A.N."/>
            <person name="Efimov B.A."/>
            <person name="Khokhlova E.V."/>
            <person name="Chaplin A.V."/>
            <person name="Kafarskaya L.I."/>
            <person name="Durkin A.S."/>
            <person name="McCorrison J."/>
            <person name="Torralba M."/>
            <person name="Gillis M."/>
            <person name="Sutton G."/>
            <person name="Weibel D.B."/>
            <person name="Nelson K.E."/>
            <person name="Smeianov V.V."/>
        </authorList>
    </citation>
    <scope>NUCLEOTIDE SEQUENCE [LARGE SCALE GENOMIC DNA]</scope>
    <source>
        <strain evidence="2 3">1-6B</strain>
    </source>
</reference>
<keyword evidence="1" id="KW-0812">Transmembrane</keyword>
<keyword evidence="1" id="KW-0472">Membrane</keyword>
<feature type="transmembrane region" description="Helical" evidence="1">
    <location>
        <begin position="22"/>
        <end position="42"/>
    </location>
</feature>
<organism evidence="2 3">
    <name type="scientific">Bifidobacterium longum subsp. longum 1-6B</name>
    <dbReference type="NCBI Taxonomy" id="1161744"/>
    <lineage>
        <taxon>Bacteria</taxon>
        <taxon>Bacillati</taxon>
        <taxon>Actinomycetota</taxon>
        <taxon>Actinomycetes</taxon>
        <taxon>Bifidobacteriales</taxon>
        <taxon>Bifidobacteriaceae</taxon>
        <taxon>Bifidobacterium</taxon>
    </lineage>
</organism>
<dbReference type="AlphaFoldDB" id="A0AA87LMA4"/>
<comment type="caution">
    <text evidence="2">The sequence shown here is derived from an EMBL/GenBank/DDBJ whole genome shotgun (WGS) entry which is preliminary data.</text>
</comment>
<name>A0AA87LMA4_BIFLL</name>
<dbReference type="EMBL" id="AJTF01000047">
    <property type="protein sequence ID" value="EIJ27245.1"/>
    <property type="molecule type" value="Genomic_DNA"/>
</dbReference>
<sequence>MITSRCVWVNGESVFRYFCIDIRYIMMVAYGAVQVHPLILILD</sequence>
<evidence type="ECO:0000313" key="3">
    <source>
        <dbReference type="Proteomes" id="UP000006410"/>
    </source>
</evidence>
<protein>
    <submittedName>
        <fullName evidence="2">Uncharacterized protein</fullName>
    </submittedName>
</protein>